<dbReference type="InterPro" id="IPR014764">
    <property type="entry name" value="DCN-prot"/>
</dbReference>
<keyword evidence="7" id="KW-0472">Membrane</keyword>
<evidence type="ECO:0000256" key="1">
    <source>
        <dbReference type="ARBA" id="ARBA00004123"/>
    </source>
</evidence>
<dbReference type="PANTHER" id="PTHR12281:SF31">
    <property type="entry name" value="DCN1-LIKE PROTEIN 3"/>
    <property type="match status" value="1"/>
</dbReference>
<accession>N6SS69</accession>
<keyword evidence="8" id="KW-0539">Nucleus</keyword>
<dbReference type="OrthoDB" id="27198at2759"/>
<keyword evidence="5" id="KW-0963">Cytoplasm</keyword>
<dbReference type="OMA" id="MFLHFAD"/>
<name>N6SS69_DENPD</name>
<protein>
    <recommendedName>
        <fullName evidence="10">Defective in cullin neddylation protein</fullName>
    </recommendedName>
</protein>
<dbReference type="HOGENOM" id="CLU_047042_2_0_1"/>
<dbReference type="Pfam" id="PF03556">
    <property type="entry name" value="Cullin_binding"/>
    <property type="match status" value="1"/>
</dbReference>
<reference evidence="11" key="1">
    <citation type="journal article" date="2013" name="Genome Biol.">
        <title>Draft genome of the mountain pine beetle, Dendroctonus ponderosae Hopkins, a major forest pest.</title>
        <authorList>
            <person name="Keeling C.I."/>
            <person name="Yuen M.M."/>
            <person name="Liao N.Y."/>
            <person name="Docking T.R."/>
            <person name="Chan S.K."/>
            <person name="Taylor G.A."/>
            <person name="Palmquist D.L."/>
            <person name="Jackman S.D."/>
            <person name="Nguyen A."/>
            <person name="Li M."/>
            <person name="Henderson H."/>
            <person name="Janes J.K."/>
            <person name="Zhao Y."/>
            <person name="Pandoh P."/>
            <person name="Moore R."/>
            <person name="Sperling F.A."/>
            <person name="Huber D.P."/>
            <person name="Birol I."/>
            <person name="Jones S.J."/>
            <person name="Bohlmann J."/>
        </authorList>
    </citation>
    <scope>NUCLEOTIDE SEQUENCE</scope>
</reference>
<dbReference type="InterPro" id="IPR042460">
    <property type="entry name" value="DCN1-like_PONY"/>
</dbReference>
<dbReference type="Gene3D" id="1.10.238.200">
    <property type="entry name" value="Cullin, PONY binding domain"/>
    <property type="match status" value="1"/>
</dbReference>
<dbReference type="GO" id="GO:0005634">
    <property type="term" value="C:nucleus"/>
    <property type="evidence" value="ECO:0007669"/>
    <property type="project" value="UniProtKB-SubCell"/>
</dbReference>
<dbReference type="PANTHER" id="PTHR12281">
    <property type="entry name" value="RP42 RELATED"/>
    <property type="match status" value="1"/>
</dbReference>
<dbReference type="GO" id="GO:0005886">
    <property type="term" value="C:plasma membrane"/>
    <property type="evidence" value="ECO:0007669"/>
    <property type="project" value="UniProtKB-SubCell"/>
</dbReference>
<dbReference type="EMBL" id="KB741291">
    <property type="protein sequence ID" value="ENN70494.1"/>
    <property type="molecule type" value="Genomic_DNA"/>
</dbReference>
<evidence type="ECO:0000256" key="7">
    <source>
        <dbReference type="ARBA" id="ARBA00023136"/>
    </source>
</evidence>
<dbReference type="GO" id="GO:0045116">
    <property type="term" value="P:protein neddylation"/>
    <property type="evidence" value="ECO:0007669"/>
    <property type="project" value="TreeGrafter"/>
</dbReference>
<organism evidence="11">
    <name type="scientific">Dendroctonus ponderosae</name>
    <name type="common">Mountain pine beetle</name>
    <dbReference type="NCBI Taxonomy" id="77166"/>
    <lineage>
        <taxon>Eukaryota</taxon>
        <taxon>Metazoa</taxon>
        <taxon>Ecdysozoa</taxon>
        <taxon>Arthropoda</taxon>
        <taxon>Hexapoda</taxon>
        <taxon>Insecta</taxon>
        <taxon>Pterygota</taxon>
        <taxon>Neoptera</taxon>
        <taxon>Endopterygota</taxon>
        <taxon>Coleoptera</taxon>
        <taxon>Polyphaga</taxon>
        <taxon>Cucujiformia</taxon>
        <taxon>Curculionidae</taxon>
        <taxon>Scolytinae</taxon>
        <taxon>Dendroctonus</taxon>
    </lineage>
</organism>
<evidence type="ECO:0000256" key="8">
    <source>
        <dbReference type="ARBA" id="ARBA00023242"/>
    </source>
</evidence>
<keyword evidence="4" id="KW-1003">Cell membrane</keyword>
<dbReference type="Gene3D" id="1.10.238.10">
    <property type="entry name" value="EF-hand"/>
    <property type="match status" value="1"/>
</dbReference>
<evidence type="ECO:0000256" key="5">
    <source>
        <dbReference type="ARBA" id="ARBA00022490"/>
    </source>
</evidence>
<evidence type="ECO:0000256" key="4">
    <source>
        <dbReference type="ARBA" id="ARBA00022475"/>
    </source>
</evidence>
<gene>
    <name evidence="11" type="ORF">YQE_12670</name>
</gene>
<comment type="function">
    <text evidence="10">Neddylation of cullins play an essential role in the regulation of SCF-type complexes activity.</text>
</comment>
<evidence type="ECO:0000256" key="6">
    <source>
        <dbReference type="ARBA" id="ARBA00022707"/>
    </source>
</evidence>
<keyword evidence="6" id="KW-0519">Myristate</keyword>
<dbReference type="GO" id="GO:0032182">
    <property type="term" value="F:ubiquitin-like protein binding"/>
    <property type="evidence" value="ECO:0007669"/>
    <property type="project" value="TreeGrafter"/>
</dbReference>
<proteinExistence type="predicted"/>
<dbReference type="GO" id="GO:0097602">
    <property type="term" value="F:cullin family protein binding"/>
    <property type="evidence" value="ECO:0007669"/>
    <property type="project" value="TreeGrafter"/>
</dbReference>
<comment type="subcellular location">
    <subcellularLocation>
        <location evidence="2">Cell membrane</location>
    </subcellularLocation>
    <subcellularLocation>
        <location evidence="3">Cytoplasm</location>
        <location evidence="3">Perinuclear region</location>
    </subcellularLocation>
    <subcellularLocation>
        <location evidence="1">Nucleus</location>
    </subcellularLocation>
</comment>
<dbReference type="InterPro" id="IPR005176">
    <property type="entry name" value="PONY_dom"/>
</dbReference>
<dbReference type="GO" id="GO:2000436">
    <property type="term" value="P:positive regulation of protein neddylation"/>
    <property type="evidence" value="ECO:0007669"/>
    <property type="project" value="UniProtKB-ARBA"/>
</dbReference>
<sequence length="310" mass="35071">MGNCLNCCKEPEQLASDSVAPNCNKEEMPEVRLYAAPSHVPASSAPLDTLLSNGNHLGAPTESASATAINRFYQPSRRATSRSAPTMGVSDSKPSDLKVNGLFEHYKDDQEDAILAEGIDQFCKDLTILPDDFKILILAWKLNAEQMCRFSRAEFVNGLKSIKCDSIKSIQSRLPELVQEVEESDELYKDLYSRFAFKFGLDIQIGQRILPTSMAIVLWKLVFTIREPPILNRWLNFLETHPLIRGIPKDTWNMFLNFSDHVGSDLSCYDDNEAWPSLFDDFVEFENDQANQNISKDLDKECDEFLIKDG</sequence>
<evidence type="ECO:0000256" key="10">
    <source>
        <dbReference type="RuleBase" id="RU410713"/>
    </source>
</evidence>
<dbReference type="GO" id="GO:0048471">
    <property type="term" value="C:perinuclear region of cytoplasm"/>
    <property type="evidence" value="ECO:0007669"/>
    <property type="project" value="UniProtKB-SubCell"/>
</dbReference>
<dbReference type="PROSITE" id="PS51229">
    <property type="entry name" value="DCUN1"/>
    <property type="match status" value="1"/>
</dbReference>
<dbReference type="GO" id="GO:0031624">
    <property type="term" value="F:ubiquitin conjugating enzyme binding"/>
    <property type="evidence" value="ECO:0007669"/>
    <property type="project" value="TreeGrafter"/>
</dbReference>
<evidence type="ECO:0000256" key="9">
    <source>
        <dbReference type="ARBA" id="ARBA00023288"/>
    </source>
</evidence>
<keyword evidence="9" id="KW-0449">Lipoprotein</keyword>
<dbReference type="AlphaFoldDB" id="N6SS69"/>
<evidence type="ECO:0000313" key="11">
    <source>
        <dbReference type="EMBL" id="ENN70494.1"/>
    </source>
</evidence>
<dbReference type="GO" id="GO:0000151">
    <property type="term" value="C:ubiquitin ligase complex"/>
    <property type="evidence" value="ECO:0007669"/>
    <property type="project" value="TreeGrafter"/>
</dbReference>
<dbReference type="FunFam" id="1.10.238.10:FF:000126">
    <property type="entry name" value="DCN1-like protein"/>
    <property type="match status" value="1"/>
</dbReference>
<dbReference type="FunFam" id="1.10.238.200:FF:000003">
    <property type="entry name" value="DCN1-like protein 3"/>
    <property type="match status" value="1"/>
</dbReference>
<evidence type="ECO:0000256" key="2">
    <source>
        <dbReference type="ARBA" id="ARBA00004236"/>
    </source>
</evidence>
<evidence type="ECO:0000256" key="3">
    <source>
        <dbReference type="ARBA" id="ARBA00004556"/>
    </source>
</evidence>
<feature type="non-terminal residue" evidence="11">
    <location>
        <position position="1"/>
    </location>
</feature>